<dbReference type="InterPro" id="IPR029046">
    <property type="entry name" value="LolA/LolB/LppX"/>
</dbReference>
<sequence>MRRFLVAAGVVAALAVAGCGTTTAQPLGDVKLSAAEAIQQTAQKADSIDSYSADIVLDFADPKGQKGTVQGSMLFQQKPTLASDVTLSQVSFGGQSVPGGLRVVLADEVAYVKMDLLKTLIGTDKPWVKIDLKQLGDAKAASQFLDQAQQIDLKTSVTLLTASKDVKAVGTESVNGVDTTHYAGSFPVEAAVLLLPKETQERVKGQLSQLKNVKFDAWIDGEGLPRKIGINGAEQGASFSATLLFKSFNEQLGIAAPPADQVGDLPKNMPVGG</sequence>
<dbReference type="Gene3D" id="2.50.20.20">
    <property type="match status" value="1"/>
</dbReference>
<accession>A0A4U3MQ10</accession>
<dbReference type="Proteomes" id="UP000308705">
    <property type="component" value="Unassembled WGS sequence"/>
</dbReference>
<dbReference type="SUPFAM" id="SSF89392">
    <property type="entry name" value="Prokaryotic lipoproteins and lipoprotein localization factors"/>
    <property type="match status" value="1"/>
</dbReference>
<keyword evidence="2" id="KW-0449">Lipoprotein</keyword>
<feature type="chain" id="PRO_5020275946" evidence="1">
    <location>
        <begin position="25"/>
        <end position="273"/>
    </location>
</feature>
<keyword evidence="3" id="KW-1185">Reference proteome</keyword>
<name>A0A4U3MQ10_9ACTN</name>
<evidence type="ECO:0000313" key="3">
    <source>
        <dbReference type="Proteomes" id="UP000308705"/>
    </source>
</evidence>
<dbReference type="OrthoDB" id="3369896at2"/>
<evidence type="ECO:0000256" key="1">
    <source>
        <dbReference type="SAM" id="SignalP"/>
    </source>
</evidence>
<protein>
    <submittedName>
        <fullName evidence="2">LppX_LprAFG lipoprotein</fullName>
    </submittedName>
</protein>
<comment type="caution">
    <text evidence="2">The sequence shown here is derived from an EMBL/GenBank/DDBJ whole genome shotgun (WGS) entry which is preliminary data.</text>
</comment>
<dbReference type="EMBL" id="SZQA01000002">
    <property type="protein sequence ID" value="TKK90959.1"/>
    <property type="molecule type" value="Genomic_DNA"/>
</dbReference>
<dbReference type="PROSITE" id="PS51257">
    <property type="entry name" value="PROKAR_LIPOPROTEIN"/>
    <property type="match status" value="1"/>
</dbReference>
<feature type="signal peptide" evidence="1">
    <location>
        <begin position="1"/>
        <end position="24"/>
    </location>
</feature>
<dbReference type="AlphaFoldDB" id="A0A4U3MQ10"/>
<organism evidence="2 3">
    <name type="scientific">Herbidospora galbida</name>
    <dbReference type="NCBI Taxonomy" id="2575442"/>
    <lineage>
        <taxon>Bacteria</taxon>
        <taxon>Bacillati</taxon>
        <taxon>Actinomycetota</taxon>
        <taxon>Actinomycetes</taxon>
        <taxon>Streptosporangiales</taxon>
        <taxon>Streptosporangiaceae</taxon>
        <taxon>Herbidospora</taxon>
    </lineage>
</organism>
<reference evidence="2 3" key="1">
    <citation type="submission" date="2019-04" db="EMBL/GenBank/DDBJ databases">
        <title>Herbidospora sp. NEAU-GS14.nov., a novel actinomycete isolated from soil.</title>
        <authorList>
            <person name="Han L."/>
        </authorList>
    </citation>
    <scope>NUCLEOTIDE SEQUENCE [LARGE SCALE GENOMIC DNA]</scope>
    <source>
        <strain evidence="2 3">NEAU-GS14</strain>
    </source>
</reference>
<evidence type="ECO:0000313" key="2">
    <source>
        <dbReference type="EMBL" id="TKK90959.1"/>
    </source>
</evidence>
<gene>
    <name evidence="2" type="ORF">FDA94_04175</name>
</gene>
<proteinExistence type="predicted"/>
<keyword evidence="1" id="KW-0732">Signal</keyword>
<dbReference type="RefSeq" id="WP_137245686.1">
    <property type="nucleotide sequence ID" value="NZ_SZQA01000002.1"/>
</dbReference>